<dbReference type="Ensembl" id="ENSSGRT00000089302.1">
    <property type="protein sequence ID" value="ENSSGRP00000083850.1"/>
    <property type="gene ID" value="ENSSGRG00000042350.1"/>
</dbReference>
<dbReference type="Proteomes" id="UP000472262">
    <property type="component" value="Unassembled WGS sequence"/>
</dbReference>
<evidence type="ECO:0000313" key="3">
    <source>
        <dbReference type="Proteomes" id="UP000472262"/>
    </source>
</evidence>
<keyword evidence="1" id="KW-0812">Transmembrane</keyword>
<name>A0A672R5A6_SINGR</name>
<accession>A0A672R5A6</accession>
<keyword evidence="1" id="KW-0472">Membrane</keyword>
<dbReference type="InParanoid" id="A0A672R5A6"/>
<evidence type="ECO:0000313" key="2">
    <source>
        <dbReference type="Ensembl" id="ENSSGRP00000083850.1"/>
    </source>
</evidence>
<reference evidence="2" key="1">
    <citation type="submission" date="2025-08" db="UniProtKB">
        <authorList>
            <consortium name="Ensembl"/>
        </authorList>
    </citation>
    <scope>IDENTIFICATION</scope>
</reference>
<proteinExistence type="predicted"/>
<dbReference type="AlphaFoldDB" id="A0A672R5A6"/>
<protein>
    <recommendedName>
        <fullName evidence="4">Reverse transcriptase domain-containing protein</fullName>
    </recommendedName>
</protein>
<evidence type="ECO:0000256" key="1">
    <source>
        <dbReference type="SAM" id="Phobius"/>
    </source>
</evidence>
<evidence type="ECO:0008006" key="4">
    <source>
        <dbReference type="Google" id="ProtNLM"/>
    </source>
</evidence>
<reference evidence="2" key="2">
    <citation type="submission" date="2025-09" db="UniProtKB">
        <authorList>
            <consortium name="Ensembl"/>
        </authorList>
    </citation>
    <scope>IDENTIFICATION</scope>
</reference>
<keyword evidence="3" id="KW-1185">Reference proteome</keyword>
<sequence length="90" mass="10303">SAPFKCVVPQGSILGPIMFSLYMLPIEHWQRSSHFRLFVILRFSPEALEHLLPNIRTASTLVSFKSLLKCHLFFQAFLLLSVPVLRYVGT</sequence>
<keyword evidence="1" id="KW-1133">Transmembrane helix</keyword>
<feature type="transmembrane region" description="Helical" evidence="1">
    <location>
        <begin position="72"/>
        <end position="89"/>
    </location>
</feature>
<organism evidence="2 3">
    <name type="scientific">Sinocyclocheilus grahami</name>
    <name type="common">Dianchi golden-line fish</name>
    <name type="synonym">Barbus grahami</name>
    <dbReference type="NCBI Taxonomy" id="75366"/>
    <lineage>
        <taxon>Eukaryota</taxon>
        <taxon>Metazoa</taxon>
        <taxon>Chordata</taxon>
        <taxon>Craniata</taxon>
        <taxon>Vertebrata</taxon>
        <taxon>Euteleostomi</taxon>
        <taxon>Actinopterygii</taxon>
        <taxon>Neopterygii</taxon>
        <taxon>Teleostei</taxon>
        <taxon>Ostariophysi</taxon>
        <taxon>Cypriniformes</taxon>
        <taxon>Cyprinidae</taxon>
        <taxon>Cyprininae</taxon>
        <taxon>Sinocyclocheilus</taxon>
    </lineage>
</organism>